<sequence>MSYEGQLALADNDFSRVSKNNFIGLYHRVNTNRITAFTGPGKTPDEWRKLFSHYVNIEVCEMLLEALEWHQSYSSDVSILGPDACGRVAKSFGYDDIDCQPKLKECIEISRNKLELYINNSSMDLPTLSLLQAPIDRIIKEIGRIEFFKNKLFYIILDEFENYLDYQQIVLNTLIKHAGSGYVFKIGVRDLGWRVKSTLNPTEQLVSPADYELINIDNRLSDTFPAFAREVCETRLAMWYRSAGLEEKTLDALLPDISIEKEAELLGVESKIFEFRNFLSKSPLSNKLSMLTGLNMYVFLAFNQYNFDEAYKDIFLFINGDKHQVDRYNNYKYAYLFSITGKGSEIPKYYCGTDVFAKISRNNIRFFLQLVTESIARHMAEDNPVTVPISVENQTKAARDVGLQYLTELEGVTVHGVQLVKLLLGLGRFFQILSMNPFGGSPECNQFHLKTNAKVSKETVEAATRLLRYGVMHLALVRSPGTKLATESDTREWDYSPHPIFAPFFNFSHRRKRKVDLTEEDILHMVDRPQDTIRRLLKNRAPLFDQEVPRQLRLFDDYYLGANADS</sequence>
<dbReference type="InterPro" id="IPR056955">
    <property type="entry name" value="ORC-CDC6-like"/>
</dbReference>
<proteinExistence type="predicted"/>
<dbReference type="Pfam" id="PF24389">
    <property type="entry name" value="ORC-CDC6-like"/>
    <property type="match status" value="1"/>
</dbReference>
<dbReference type="EMBL" id="NPKI01000051">
    <property type="protein sequence ID" value="PAP97795.1"/>
    <property type="molecule type" value="Genomic_DNA"/>
</dbReference>
<gene>
    <name evidence="1" type="ORF">CIT25_34990</name>
</gene>
<comment type="caution">
    <text evidence="1">The sequence shown here is derived from an EMBL/GenBank/DDBJ whole genome shotgun (WGS) entry which is preliminary data.</text>
</comment>
<dbReference type="Proteomes" id="UP000216215">
    <property type="component" value="Unassembled WGS sequence"/>
</dbReference>
<evidence type="ECO:0000313" key="2">
    <source>
        <dbReference type="Proteomes" id="UP000216215"/>
    </source>
</evidence>
<dbReference type="AlphaFoldDB" id="A0AB36R0I7"/>
<organism evidence="1 2">
    <name type="scientific">Mesorhizobium mediterraneum</name>
    <dbReference type="NCBI Taxonomy" id="43617"/>
    <lineage>
        <taxon>Bacteria</taxon>
        <taxon>Pseudomonadati</taxon>
        <taxon>Pseudomonadota</taxon>
        <taxon>Alphaproteobacteria</taxon>
        <taxon>Hyphomicrobiales</taxon>
        <taxon>Phyllobacteriaceae</taxon>
        <taxon>Mesorhizobium</taxon>
    </lineage>
</organism>
<reference evidence="2" key="1">
    <citation type="submission" date="2017-08" db="EMBL/GenBank/DDBJ databases">
        <title>Mesorhizobium wenxinae sp. nov., a novel rhizobial species isolated from root nodules of chickpea (Cicer arietinum L.).</title>
        <authorList>
            <person name="Zhang J."/>
        </authorList>
    </citation>
    <scope>NUCLEOTIDE SEQUENCE [LARGE SCALE GENOMIC DNA]</scope>
    <source>
        <strain evidence="2">USDA 3392</strain>
    </source>
</reference>
<protein>
    <submittedName>
        <fullName evidence="1">Uncharacterized protein</fullName>
    </submittedName>
</protein>
<accession>A0AB36R0I7</accession>
<name>A0AB36R0I7_9HYPH</name>
<keyword evidence="2" id="KW-1185">Reference proteome</keyword>
<evidence type="ECO:0000313" key="1">
    <source>
        <dbReference type="EMBL" id="PAP97795.1"/>
    </source>
</evidence>